<protein>
    <recommendedName>
        <fullName evidence="7">Glycogen synthase</fullName>
        <ecNumber evidence="7">2.4.1.21</ecNumber>
    </recommendedName>
    <alternativeName>
        <fullName evidence="7">Starch [bacterial glycogen] synthase</fullName>
    </alternativeName>
</protein>
<dbReference type="Gene3D" id="3.40.50.2000">
    <property type="entry name" value="Glycogen Phosphorylase B"/>
    <property type="match status" value="2"/>
</dbReference>
<reference evidence="11 12" key="1">
    <citation type="submission" date="2013-06" db="EMBL/GenBank/DDBJ databases">
        <authorList>
            <person name="Weinstock G."/>
            <person name="Sodergren E."/>
            <person name="Lobos E.A."/>
            <person name="Fulton L."/>
            <person name="Fulton R."/>
            <person name="Courtney L."/>
            <person name="Fronick C."/>
            <person name="O'Laughlin M."/>
            <person name="Godfrey J."/>
            <person name="Wilson R.M."/>
            <person name="Miner T."/>
            <person name="Farmer C."/>
            <person name="Delehaunty K."/>
            <person name="Cordes M."/>
            <person name="Minx P."/>
            <person name="Tomlinson C."/>
            <person name="Chen J."/>
            <person name="Wollam A."/>
            <person name="Pepin K.H."/>
            <person name="Bhonagiri V."/>
            <person name="Zhang X."/>
            <person name="Warren W."/>
            <person name="Mitreva M."/>
            <person name="Mardis E.R."/>
            <person name="Wilson R.K."/>
        </authorList>
    </citation>
    <scope>NUCLEOTIDE SEQUENCE [LARGE SCALE GENOMIC DNA]</scope>
    <source>
        <strain evidence="11 12">ATCC 29099</strain>
    </source>
</reference>
<dbReference type="NCBIfam" id="NF001898">
    <property type="entry name" value="PRK00654.1-1"/>
    <property type="match status" value="1"/>
</dbReference>
<dbReference type="SUPFAM" id="SSF53756">
    <property type="entry name" value="UDP-Glycosyltransferase/glycogen phosphorylase"/>
    <property type="match status" value="1"/>
</dbReference>
<dbReference type="AlphaFoldDB" id="U2R104"/>
<dbReference type="Pfam" id="PF00534">
    <property type="entry name" value="Glycos_transf_1"/>
    <property type="match status" value="1"/>
</dbReference>
<dbReference type="Proteomes" id="UP000016608">
    <property type="component" value="Unassembled WGS sequence"/>
</dbReference>
<gene>
    <name evidence="7" type="primary">glgA</name>
    <name evidence="11" type="ORF">HMPREF0373_01409</name>
</gene>
<dbReference type="PATRIC" id="fig|1256908.3.peg.1308"/>
<evidence type="ECO:0000313" key="11">
    <source>
        <dbReference type="EMBL" id="ERK47298.1"/>
    </source>
</evidence>
<dbReference type="CDD" id="cd03791">
    <property type="entry name" value="GT5_Glycogen_synthase_DULL1-like"/>
    <property type="match status" value="1"/>
</dbReference>
<sequence length="583" mass="67276">MRLGKCAIIFYKYTTYNKDWGNRMKKILFASSEAVPFIKTGGLADVVGSLPKYFPKNEYDVRVVVPKYMCMDRKYTEEMKLVTECQVQLNWRTQYAGVYERKEDGVTFYFIDNEYYFAGPAPYGQIYQDAEKFAYFSKAVLTILPEIGFQPDIIHCHDWQTGLIPVFLEAQFRQNEFYRYMRTVYTIHNMKFQGRWYVDAIRDVTGLDSSYFTIDKLESYGNANLLKGGIVYADHITTVSETYAKEIQSTEGGEGLDGLMRAKSFALSGIVNGLDYNVFDPKKDPAIAKKLTGDVSSYKKANKQALQKETGLEEDTDKFLLGMVSRLTDQKGFDLVDYMMDEILGDERIQIVVLGTGEKRYEDMFRYFAQKYPGRVSANICYSEEFAHRIYAGCDAFLMPSLFEPCGLSQLMSMRYGTVPMVRETGGLKDTVEAYNEFEHTGTGFSFHNYNAHEMLYMIRYACKIYFGYPEEWEGIIHRGMAMDYSWAASASKYAEIYEGLYARSEKEHAQELEWQKELEEREQKRLEAELRVKLMLEAEAAEREAELQRMEAAAKEAEAKKKETVKPKAKPAAKTKTNNKKK</sequence>
<feature type="binding site" evidence="7">
    <location>
        <position position="39"/>
    </location>
    <ligand>
        <name>ADP-alpha-D-glucose</name>
        <dbReference type="ChEBI" id="CHEBI:57498"/>
    </ligand>
</feature>
<comment type="function">
    <text evidence="2 7">Synthesizes alpha-1,4-glucan chains using ADP-glucose.</text>
</comment>
<evidence type="ECO:0000256" key="7">
    <source>
        <dbReference type="HAMAP-Rule" id="MF_00484"/>
    </source>
</evidence>
<dbReference type="GO" id="GO:0005978">
    <property type="term" value="P:glycogen biosynthetic process"/>
    <property type="evidence" value="ECO:0007669"/>
    <property type="project" value="UniProtKB-UniRule"/>
</dbReference>
<dbReference type="InterPro" id="IPR013534">
    <property type="entry name" value="Starch_synth_cat_dom"/>
</dbReference>
<dbReference type="GO" id="GO:0009011">
    <property type="term" value="F:alpha-1,4-glucan glucosyltransferase (ADP-glucose donor) activity"/>
    <property type="evidence" value="ECO:0007669"/>
    <property type="project" value="UniProtKB-UniRule"/>
</dbReference>
<keyword evidence="5 7" id="KW-0808">Transferase</keyword>
<evidence type="ECO:0000313" key="12">
    <source>
        <dbReference type="Proteomes" id="UP000016608"/>
    </source>
</evidence>
<feature type="compositionally biased region" description="Basic and acidic residues" evidence="8">
    <location>
        <begin position="547"/>
        <end position="567"/>
    </location>
</feature>
<feature type="domain" description="Glycosyl transferase family 1" evidence="9">
    <location>
        <begin position="312"/>
        <end position="457"/>
    </location>
</feature>
<evidence type="ECO:0000256" key="5">
    <source>
        <dbReference type="ARBA" id="ARBA00022679"/>
    </source>
</evidence>
<dbReference type="InterPro" id="IPR001296">
    <property type="entry name" value="Glyco_trans_1"/>
</dbReference>
<dbReference type="HAMAP" id="MF_00484">
    <property type="entry name" value="Glycogen_synth"/>
    <property type="match status" value="1"/>
</dbReference>
<dbReference type="EMBL" id="AWVJ01000089">
    <property type="protein sequence ID" value="ERK47298.1"/>
    <property type="molecule type" value="Genomic_DNA"/>
</dbReference>
<feature type="domain" description="Starch synthase catalytic" evidence="10">
    <location>
        <begin position="26"/>
        <end position="261"/>
    </location>
</feature>
<name>U2R104_EUBRA</name>
<dbReference type="UniPathway" id="UPA00164"/>
<keyword evidence="6 7" id="KW-0320">Glycogen biosynthesis</keyword>
<dbReference type="PANTHER" id="PTHR45825:SF11">
    <property type="entry name" value="ALPHA AMYLASE DOMAIN-CONTAINING PROTEIN"/>
    <property type="match status" value="1"/>
</dbReference>
<dbReference type="EC" id="2.4.1.21" evidence="7"/>
<keyword evidence="12" id="KW-1185">Reference proteome</keyword>
<comment type="caution">
    <text evidence="11">The sequence shown here is derived from an EMBL/GenBank/DDBJ whole genome shotgun (WGS) entry which is preliminary data.</text>
</comment>
<evidence type="ECO:0000256" key="6">
    <source>
        <dbReference type="ARBA" id="ARBA00023056"/>
    </source>
</evidence>
<evidence type="ECO:0000256" key="2">
    <source>
        <dbReference type="ARBA" id="ARBA00002764"/>
    </source>
</evidence>
<dbReference type="HOGENOM" id="CLU_009583_18_2_9"/>
<dbReference type="eggNOG" id="COG0297">
    <property type="taxonomic scope" value="Bacteria"/>
</dbReference>
<comment type="pathway">
    <text evidence="7">Glycan biosynthesis; glycogen biosynthesis.</text>
</comment>
<proteinExistence type="inferred from homology"/>
<dbReference type="InterPro" id="IPR011835">
    <property type="entry name" value="GS/SS"/>
</dbReference>
<evidence type="ECO:0000256" key="4">
    <source>
        <dbReference type="ARBA" id="ARBA00022676"/>
    </source>
</evidence>
<keyword evidence="4 7" id="KW-0328">Glycosyltransferase</keyword>
<comment type="catalytic activity">
    <reaction evidence="1 7">
        <text>[(1-&gt;4)-alpha-D-glucosyl](n) + ADP-alpha-D-glucose = [(1-&gt;4)-alpha-D-glucosyl](n+1) + ADP + H(+)</text>
        <dbReference type="Rhea" id="RHEA:18189"/>
        <dbReference type="Rhea" id="RHEA-COMP:9584"/>
        <dbReference type="Rhea" id="RHEA-COMP:9587"/>
        <dbReference type="ChEBI" id="CHEBI:15378"/>
        <dbReference type="ChEBI" id="CHEBI:15444"/>
        <dbReference type="ChEBI" id="CHEBI:57498"/>
        <dbReference type="ChEBI" id="CHEBI:456216"/>
        <dbReference type="EC" id="2.4.1.21"/>
    </reaction>
</comment>
<dbReference type="PANTHER" id="PTHR45825">
    <property type="entry name" value="GRANULE-BOUND STARCH SYNTHASE 1, CHLOROPLASTIC/AMYLOPLASTIC"/>
    <property type="match status" value="1"/>
</dbReference>
<dbReference type="Pfam" id="PF08323">
    <property type="entry name" value="Glyco_transf_5"/>
    <property type="match status" value="1"/>
</dbReference>
<evidence type="ECO:0000259" key="10">
    <source>
        <dbReference type="Pfam" id="PF08323"/>
    </source>
</evidence>
<evidence type="ECO:0000256" key="3">
    <source>
        <dbReference type="ARBA" id="ARBA00010281"/>
    </source>
</evidence>
<dbReference type="NCBIfam" id="TIGR02095">
    <property type="entry name" value="glgA"/>
    <property type="match status" value="1"/>
</dbReference>
<organism evidence="11 12">
    <name type="scientific">Eubacterium ramulus ATCC 29099</name>
    <dbReference type="NCBI Taxonomy" id="1256908"/>
    <lineage>
        <taxon>Bacteria</taxon>
        <taxon>Bacillati</taxon>
        <taxon>Bacillota</taxon>
        <taxon>Clostridia</taxon>
        <taxon>Eubacteriales</taxon>
        <taxon>Eubacteriaceae</taxon>
        <taxon>Eubacterium</taxon>
    </lineage>
</organism>
<comment type="similarity">
    <text evidence="3 7">Belongs to the glycosyltransferase 1 family. Bacterial/plant glycogen synthase subfamily.</text>
</comment>
<feature type="compositionally biased region" description="Basic residues" evidence="8">
    <location>
        <begin position="568"/>
        <end position="583"/>
    </location>
</feature>
<evidence type="ECO:0000256" key="8">
    <source>
        <dbReference type="SAM" id="MobiDB-lite"/>
    </source>
</evidence>
<dbReference type="GO" id="GO:0004373">
    <property type="term" value="F:alpha-1,4-glucan glucosyltransferase (UDP-glucose donor) activity"/>
    <property type="evidence" value="ECO:0007669"/>
    <property type="project" value="InterPro"/>
</dbReference>
<feature type="region of interest" description="Disordered" evidence="8">
    <location>
        <begin position="547"/>
        <end position="583"/>
    </location>
</feature>
<evidence type="ECO:0000256" key="1">
    <source>
        <dbReference type="ARBA" id="ARBA00001478"/>
    </source>
</evidence>
<evidence type="ECO:0000259" key="9">
    <source>
        <dbReference type="Pfam" id="PF00534"/>
    </source>
</evidence>
<accession>U2R104</accession>